<keyword evidence="1" id="KW-0812">Transmembrane</keyword>
<dbReference type="KEGG" id="slt:Slit_0646"/>
<dbReference type="OrthoDB" id="140980at2"/>
<feature type="transmembrane region" description="Helical" evidence="1">
    <location>
        <begin position="308"/>
        <end position="326"/>
    </location>
</feature>
<evidence type="ECO:0000256" key="1">
    <source>
        <dbReference type="SAM" id="Phobius"/>
    </source>
</evidence>
<keyword evidence="1" id="KW-1133">Transmembrane helix</keyword>
<name>D5CNH3_SIDLE</name>
<feature type="transmembrane region" description="Helical" evidence="1">
    <location>
        <begin position="208"/>
        <end position="229"/>
    </location>
</feature>
<dbReference type="HOGENOM" id="CLU_780332_0_0_4"/>
<feature type="transmembrane region" description="Helical" evidence="1">
    <location>
        <begin position="132"/>
        <end position="149"/>
    </location>
</feature>
<dbReference type="EMBL" id="CP001965">
    <property type="protein sequence ID" value="ADE10886.1"/>
    <property type="molecule type" value="Genomic_DNA"/>
</dbReference>
<protein>
    <recommendedName>
        <fullName evidence="4">Polysulphide reductase NrfD</fullName>
    </recommendedName>
</protein>
<dbReference type="Proteomes" id="UP000001625">
    <property type="component" value="Chromosome"/>
</dbReference>
<feature type="transmembrane region" description="Helical" evidence="1">
    <location>
        <begin position="87"/>
        <end position="112"/>
    </location>
</feature>
<keyword evidence="3" id="KW-1185">Reference proteome</keyword>
<feature type="transmembrane region" description="Helical" evidence="1">
    <location>
        <begin position="249"/>
        <end position="270"/>
    </location>
</feature>
<feature type="transmembrane region" description="Helical" evidence="1">
    <location>
        <begin position="12"/>
        <end position="35"/>
    </location>
</feature>
<dbReference type="AlphaFoldDB" id="D5CNH3"/>
<dbReference type="eggNOG" id="COG5557">
    <property type="taxonomic scope" value="Bacteria"/>
</dbReference>
<organism evidence="2 3">
    <name type="scientific">Sideroxydans lithotrophicus (strain ES-1)</name>
    <dbReference type="NCBI Taxonomy" id="580332"/>
    <lineage>
        <taxon>Bacteria</taxon>
        <taxon>Pseudomonadati</taxon>
        <taxon>Pseudomonadota</taxon>
        <taxon>Betaproteobacteria</taxon>
        <taxon>Nitrosomonadales</taxon>
        <taxon>Gallionellaceae</taxon>
        <taxon>Sideroxydans</taxon>
    </lineage>
</organism>
<dbReference type="PANTHER" id="PTHR43044:SF1">
    <property type="entry name" value="QUINOL:CYTOCHROME C OXIDOREDUCTASE QUINONE-BINDING SUBUNIT 2"/>
    <property type="match status" value="1"/>
</dbReference>
<proteinExistence type="predicted"/>
<keyword evidence="1" id="KW-0472">Membrane</keyword>
<evidence type="ECO:0000313" key="2">
    <source>
        <dbReference type="EMBL" id="ADE10886.1"/>
    </source>
</evidence>
<dbReference type="STRING" id="580332.Slit_0646"/>
<gene>
    <name evidence="2" type="ordered locus">Slit_0646</name>
</gene>
<feature type="transmembrane region" description="Helical" evidence="1">
    <location>
        <begin position="47"/>
        <end position="67"/>
    </location>
</feature>
<dbReference type="PANTHER" id="PTHR43044">
    <property type="match status" value="1"/>
</dbReference>
<accession>D5CNH3</accession>
<evidence type="ECO:0008006" key="4">
    <source>
        <dbReference type="Google" id="ProtNLM"/>
    </source>
</evidence>
<feature type="transmembrane region" description="Helical" evidence="1">
    <location>
        <begin position="169"/>
        <end position="187"/>
    </location>
</feature>
<evidence type="ECO:0000313" key="3">
    <source>
        <dbReference type="Proteomes" id="UP000001625"/>
    </source>
</evidence>
<dbReference type="RefSeq" id="WP_013028785.1">
    <property type="nucleotide sequence ID" value="NC_013959.1"/>
</dbReference>
<feature type="transmembrane region" description="Helical" evidence="1">
    <location>
        <begin position="277"/>
        <end position="296"/>
    </location>
</feature>
<sequence length="338" mass="38604">MLSYSNWSVLTASFMVVTYLALSGVALCSVLYLVGAKWRFQVHGLAVSLYALFPMAFAMMVVLLIGGNQTFPWIGHVSHGEDVHMPGWYTLPLLAAREVIGMLTIMFIWRLFIKRQEVADRSEEDRLKFHHVACWVPFFTVLYATMIAWDFEMTLKPSWHSAIYGMQNLVSNFGMFLAFLLIWIYVLNTRDKLVKRVEEFVYNYLAQMMLAFTLLWMYTFFAQYLTIWYGNLGDERDRIDGMQNGDFSVVWWTMVALKFVVPFVTLCFPVTRHNPKLTVAVAVGIIAGTLCERFVWIAGVNGTGTIPVLWGGLVSIGVIMVGYQLVRSTMARNQLIKG</sequence>
<reference evidence="2 3" key="1">
    <citation type="submission" date="2010-03" db="EMBL/GenBank/DDBJ databases">
        <title>Complete sequence of Sideroxydans lithotrophicus ES-1.</title>
        <authorList>
            <consortium name="US DOE Joint Genome Institute"/>
            <person name="Lucas S."/>
            <person name="Copeland A."/>
            <person name="Lapidus A."/>
            <person name="Cheng J.-F."/>
            <person name="Bruce D."/>
            <person name="Goodwin L."/>
            <person name="Pitluck S."/>
            <person name="Munk A.C."/>
            <person name="Detter J.C."/>
            <person name="Han C."/>
            <person name="Tapia R."/>
            <person name="Larimer F."/>
            <person name="Land M."/>
            <person name="Hauser L."/>
            <person name="Kyrpides N."/>
            <person name="Ivanova N."/>
            <person name="Emerson D."/>
            <person name="Woyke T."/>
        </authorList>
    </citation>
    <scope>NUCLEOTIDE SEQUENCE [LARGE SCALE GENOMIC DNA]</scope>
    <source>
        <strain evidence="2 3">ES-1</strain>
    </source>
</reference>